<sequence length="119" mass="13623">MVSVLFSFDEKKREMNFVSREGAEKQALLKVTKQAQGSPPSEDQRKKKKHRMFSVLYNLPIRDFETSENQGECQLLLWTGSFMRKILTSYSLVVSPFLISKKGSSSLDIEKDSEGRSLL</sequence>
<dbReference type="EMBL" id="AP028909">
    <property type="protein sequence ID" value="BES87836.1"/>
    <property type="molecule type" value="Genomic_DNA"/>
</dbReference>
<gene>
    <name evidence="1" type="ORF">NTJ_00642</name>
</gene>
<evidence type="ECO:0000313" key="1">
    <source>
        <dbReference type="EMBL" id="BES87836.1"/>
    </source>
</evidence>
<organism evidence="1 2">
    <name type="scientific">Nesidiocoris tenuis</name>
    <dbReference type="NCBI Taxonomy" id="355587"/>
    <lineage>
        <taxon>Eukaryota</taxon>
        <taxon>Metazoa</taxon>
        <taxon>Ecdysozoa</taxon>
        <taxon>Arthropoda</taxon>
        <taxon>Hexapoda</taxon>
        <taxon>Insecta</taxon>
        <taxon>Pterygota</taxon>
        <taxon>Neoptera</taxon>
        <taxon>Paraneoptera</taxon>
        <taxon>Hemiptera</taxon>
        <taxon>Heteroptera</taxon>
        <taxon>Panheteroptera</taxon>
        <taxon>Cimicomorpha</taxon>
        <taxon>Miridae</taxon>
        <taxon>Dicyphina</taxon>
        <taxon>Nesidiocoris</taxon>
    </lineage>
</organism>
<proteinExistence type="predicted"/>
<protein>
    <submittedName>
        <fullName evidence="1">Uncharacterized protein</fullName>
    </submittedName>
</protein>
<evidence type="ECO:0000313" key="2">
    <source>
        <dbReference type="Proteomes" id="UP001307889"/>
    </source>
</evidence>
<keyword evidence="2" id="KW-1185">Reference proteome</keyword>
<name>A0ABN7A6K7_9HEMI</name>
<accession>A0ABN7A6K7</accession>
<reference evidence="1 2" key="1">
    <citation type="submission" date="2023-09" db="EMBL/GenBank/DDBJ databases">
        <title>Nesidiocoris tenuis whole genome shotgun sequence.</title>
        <authorList>
            <person name="Shibata T."/>
            <person name="Shimoda M."/>
            <person name="Kobayashi T."/>
            <person name="Uehara T."/>
        </authorList>
    </citation>
    <scope>NUCLEOTIDE SEQUENCE [LARGE SCALE GENOMIC DNA]</scope>
    <source>
        <strain evidence="1 2">Japan</strain>
    </source>
</reference>
<dbReference type="Proteomes" id="UP001307889">
    <property type="component" value="Chromosome 1"/>
</dbReference>